<keyword evidence="2" id="KW-1185">Reference proteome</keyword>
<dbReference type="InterPro" id="IPR014852">
    <property type="entry name" value="YwhD"/>
</dbReference>
<accession>A0A1H3T2H8</accession>
<dbReference type="Pfam" id="PF08741">
    <property type="entry name" value="YwhD"/>
    <property type="match status" value="1"/>
</dbReference>
<dbReference type="Proteomes" id="UP000198935">
    <property type="component" value="Unassembled WGS sequence"/>
</dbReference>
<dbReference type="AlphaFoldDB" id="A0A1H3T2H8"/>
<evidence type="ECO:0000313" key="2">
    <source>
        <dbReference type="Proteomes" id="UP000198935"/>
    </source>
</evidence>
<dbReference type="EMBL" id="FNPI01000013">
    <property type="protein sequence ID" value="SDZ44476.1"/>
    <property type="molecule type" value="Genomic_DNA"/>
</dbReference>
<proteinExistence type="predicted"/>
<gene>
    <name evidence="1" type="ORF">SAMN05421736_1134</name>
</gene>
<name>A0A1H3T2H8_9BACI</name>
<reference evidence="2" key="1">
    <citation type="submission" date="2016-10" db="EMBL/GenBank/DDBJ databases">
        <authorList>
            <person name="Varghese N."/>
            <person name="Submissions S."/>
        </authorList>
    </citation>
    <scope>NUCLEOTIDE SEQUENCE [LARGE SCALE GENOMIC DNA]</scope>
    <source>
        <strain evidence="2">SP</strain>
    </source>
</reference>
<evidence type="ECO:0000313" key="1">
    <source>
        <dbReference type="EMBL" id="SDZ44476.1"/>
    </source>
</evidence>
<sequence length="175" mass="19676">MDLFEKKKKEERRKQAFNILSADSTSGHGGYGAGVINLNNVTPVFVDVDEGEAFIDMGALHARSVVEKGIKFLPDKEQVPAGKPYWLVWITVDHKNGGPAYTGVTACELTVNRESRRGYKSLPEHVNNMDKSLKGRILVAHMDDKSKCVLREFLQDFNAEMWQHSDEQLKEALTV</sequence>
<protein>
    <submittedName>
        <fullName evidence="1">YwhD family protein</fullName>
    </submittedName>
</protein>
<dbReference type="OrthoDB" id="2374547at2"/>
<dbReference type="STRING" id="1503961.SAMN05421736_1134"/>
<organism evidence="1 2">
    <name type="scientific">Evansella caseinilytica</name>
    <dbReference type="NCBI Taxonomy" id="1503961"/>
    <lineage>
        <taxon>Bacteria</taxon>
        <taxon>Bacillati</taxon>
        <taxon>Bacillota</taxon>
        <taxon>Bacilli</taxon>
        <taxon>Bacillales</taxon>
        <taxon>Bacillaceae</taxon>
        <taxon>Evansella</taxon>
    </lineage>
</organism>